<dbReference type="EMBL" id="KM460042">
    <property type="protein sequence ID" value="AIY53913.1"/>
    <property type="molecule type" value="Viral_cRNA"/>
</dbReference>
<name>A0A0A1G840_9VIRU</name>
<sequence>MSDPPVIRPVRGVTRHRYENDDDDESDQPATYGYPTVRPAPAPPMMPQVVVRDDVTPRRLSAIEARLTVIEDHMRGISTTQQSILRLLETILVSSAPGSPIVITKKPTPDKKE</sequence>
<dbReference type="GeneID" id="26122893"/>
<dbReference type="RefSeq" id="YP_009177221.1">
    <property type="nucleotide sequence ID" value="NC_028243.1"/>
</dbReference>
<proteinExistence type="predicted"/>
<accession>A0A0A1G840</accession>
<reference evidence="2 3" key="1">
    <citation type="submission" date="2014-09" db="EMBL/GenBank/DDBJ databases">
        <title>Genetic analysis of Suffolk virus, a tick-borne virus related to Mononegavirales.</title>
        <authorList>
            <person name="Tokarz R."/>
            <person name="Lipkin W.I."/>
        </authorList>
    </citation>
    <scope>NUCLEOTIDE SEQUENCE [LARGE SCALE GENOMIC DNA]</scope>
    <source>
        <strain evidence="2">FI3</strain>
    </source>
</reference>
<feature type="region of interest" description="Disordered" evidence="1">
    <location>
        <begin position="1"/>
        <end position="46"/>
    </location>
</feature>
<dbReference type="KEGG" id="vg:26122893"/>
<dbReference type="Proteomes" id="UP000218499">
    <property type="component" value="Segment"/>
</dbReference>
<evidence type="ECO:0000313" key="3">
    <source>
        <dbReference type="Proteomes" id="UP000218499"/>
    </source>
</evidence>
<protein>
    <submittedName>
        <fullName evidence="2">ORF4</fullName>
    </submittedName>
</protein>
<keyword evidence="3" id="KW-1185">Reference proteome</keyword>
<organism evidence="2 3">
    <name type="scientific">Suffolk virus</name>
    <dbReference type="NCBI Taxonomy" id="1577137"/>
    <lineage>
        <taxon>Viruses</taxon>
        <taxon>Riboviria</taxon>
        <taxon>Orthornavirae</taxon>
        <taxon>Negarnaviricota</taxon>
        <taxon>Haploviricotina</taxon>
        <taxon>Monjiviricetes</taxon>
        <taxon>Jingchuvirales</taxon>
        <taxon>Chuviridae</taxon>
        <taxon>Mivirus</taxon>
        <taxon>Mivirus suffolkense</taxon>
    </lineage>
</organism>
<evidence type="ECO:0000256" key="1">
    <source>
        <dbReference type="SAM" id="MobiDB-lite"/>
    </source>
</evidence>
<evidence type="ECO:0000313" key="2">
    <source>
        <dbReference type="EMBL" id="AIY53913.1"/>
    </source>
</evidence>